<evidence type="ECO:0000313" key="1">
    <source>
        <dbReference type="EMBL" id="QDX01801.1"/>
    </source>
</evidence>
<sequence length="56" mass="6559">MNLKVFLVIYMCELSMFIYKPSKSLQPKFGGYVEVDRSYNFLLESDPLLYNVTLSL</sequence>
<reference evidence="1" key="1">
    <citation type="journal article" date="2019" name="J. ISSAAS">
        <title>Maleness-on-the-Y (MoY) orchestrates male sex determination in major agricultural fruit fly pests.</title>
        <authorList>
            <person name="Meccariello A."/>
            <person name="Salvemini M."/>
            <person name="Primo P."/>
            <person name="Hall B."/>
            <person name="Koskinioti P."/>
            <person name="Dalikova M."/>
            <person name="Gravina A."/>
            <person name="Gucciardino M.A."/>
            <person name="Forlenza F."/>
            <person name="Gregoriou M.E."/>
            <person name="Ippolito D."/>
            <person name="Monti S.M."/>
            <person name="Petrella V."/>
            <person name="Perrotta M.M."/>
            <person name="Schmeing S."/>
            <person name="Ruggiero A."/>
            <person name="Scolari F."/>
            <person name="Giordano E."/>
            <person name="Tsoumani K.T."/>
            <person name="Marec F."/>
            <person name="Windbichler N."/>
            <person name="Nagaraju J."/>
            <person name="Arunkumar K.P."/>
            <person name="Bourtzis K."/>
            <person name="Mathiopoulos K.D."/>
            <person name="Ragoussis J."/>
            <person name="Vitagliano L."/>
            <person name="Tu Z."/>
            <person name="Papathanos P.A."/>
            <person name="Robinson M.D."/>
            <person name="Saccone G."/>
        </authorList>
    </citation>
    <scope>NUCLEOTIDE SEQUENCE</scope>
</reference>
<dbReference type="EMBL" id="MK165753">
    <property type="protein sequence ID" value="QDX01801.1"/>
    <property type="molecule type" value="mRNA"/>
</dbReference>
<name>A0A5B8H9K1_RHAZE</name>
<protein>
    <submittedName>
        <fullName evidence="1">MOY</fullName>
    </submittedName>
</protein>
<accession>A0A5B8H9K1</accession>
<dbReference type="AlphaFoldDB" id="A0A5B8H9K1"/>
<proteinExistence type="evidence at transcript level"/>
<organism evidence="1">
    <name type="scientific">Rhagoletis zephyria</name>
    <name type="common">Snowberry fruit fly</name>
    <dbReference type="NCBI Taxonomy" id="28612"/>
    <lineage>
        <taxon>Eukaryota</taxon>
        <taxon>Metazoa</taxon>
        <taxon>Ecdysozoa</taxon>
        <taxon>Arthropoda</taxon>
        <taxon>Hexapoda</taxon>
        <taxon>Insecta</taxon>
        <taxon>Pterygota</taxon>
        <taxon>Neoptera</taxon>
        <taxon>Endopterygota</taxon>
        <taxon>Diptera</taxon>
        <taxon>Brachycera</taxon>
        <taxon>Muscomorpha</taxon>
        <taxon>Tephritoidea</taxon>
        <taxon>Tephritidae</taxon>
        <taxon>Rhagoletis</taxon>
    </lineage>
</organism>